<evidence type="ECO:0000259" key="2">
    <source>
        <dbReference type="PROSITE" id="PS50017"/>
    </source>
</evidence>
<dbReference type="OrthoDB" id="120976at2759"/>
<dbReference type="EnsemblMetazoa" id="XM_030978400">
    <property type="protein sequence ID" value="XP_030834260"/>
    <property type="gene ID" value="LOC100893575"/>
</dbReference>
<dbReference type="SUPFAM" id="SSF52540">
    <property type="entry name" value="P-loop containing nucleoside triphosphate hydrolases"/>
    <property type="match status" value="1"/>
</dbReference>
<dbReference type="GO" id="GO:0007165">
    <property type="term" value="P:signal transduction"/>
    <property type="evidence" value="ECO:0007669"/>
    <property type="project" value="InterPro"/>
</dbReference>
<accession>A0A7M7NFJ8</accession>
<dbReference type="RefSeq" id="XP_030834260.1">
    <property type="nucleotide sequence ID" value="XM_030978400.1"/>
</dbReference>
<dbReference type="Gene3D" id="1.10.533.10">
    <property type="entry name" value="Death Domain, Fas"/>
    <property type="match status" value="1"/>
</dbReference>
<proteinExistence type="predicted"/>
<feature type="region of interest" description="Disordered" evidence="1">
    <location>
        <begin position="1"/>
        <end position="24"/>
    </location>
</feature>
<evidence type="ECO:0000256" key="1">
    <source>
        <dbReference type="SAM" id="MobiDB-lite"/>
    </source>
</evidence>
<dbReference type="PANTHER" id="PTHR24407">
    <property type="entry name" value="PROTEIN KINASE DOMAIN-CONTAINING PROTEIN"/>
    <property type="match status" value="1"/>
</dbReference>
<organism evidence="4 5">
    <name type="scientific">Strongylocentrotus purpuratus</name>
    <name type="common">Purple sea urchin</name>
    <dbReference type="NCBI Taxonomy" id="7668"/>
    <lineage>
        <taxon>Eukaryota</taxon>
        <taxon>Metazoa</taxon>
        <taxon>Echinodermata</taxon>
        <taxon>Eleutherozoa</taxon>
        <taxon>Echinozoa</taxon>
        <taxon>Echinoidea</taxon>
        <taxon>Euechinoidea</taxon>
        <taxon>Echinacea</taxon>
        <taxon>Camarodonta</taxon>
        <taxon>Echinidea</taxon>
        <taxon>Strongylocentrotidae</taxon>
        <taxon>Strongylocentrotus</taxon>
    </lineage>
</organism>
<dbReference type="GeneID" id="100893575"/>
<keyword evidence="5" id="KW-1185">Reference proteome</keyword>
<name>A0A7M7NFJ8_STRPU</name>
<dbReference type="PROSITE" id="PS50017">
    <property type="entry name" value="DEATH_DOMAIN"/>
    <property type="match status" value="1"/>
</dbReference>
<sequence length="718" mass="81296">MAKRARTEEMTEPPSDDTPSKRMSSVANVEFDDILKEIAKALYKNSDIDDLGKALGFRPGEIGRKIAENDKQGGNHMGTLDLLRMWRNRQTPSTEKAALWSALVKAGFDNLADQYLSTPVPAESDQYTAQQTEDCSKNKGDVEAMTSEIMKLREQLKRRYRKKFGQIKTSPVDSESRTWLQHIYVSLVLMLGLEGNKEEPIDYDGLFKFIKTDTPKGFVTRLAFIGEAGVGKSTLFAKIALDWAEGKILQEINLLFLESFREIKESEFFGDTVMAHFPDNSEKEGERVDAYVRKNPRRVLILLDGLDEAHIDIKKPDCNGAIVSIVRGDRFIDTPVVITTRPFGAEQIKSIMTINDHYTFGKVKGFTKKNMATYIENFFKDDSQSALTLINFIDTNQVVSEYMAPFPIFCCMLCCLWKTPSGRKNIQTMETFSQLLKRLVFSLQEQYSSKRNELEEGYGSRMNKADESMKELGCIAFQGLLDKQLIFDENVFGLCTEAATTACEVGILSMEKRPAPLQIRESQRKQFIKEFSFPHKLLQEYIASFYLASLFHKDCREFNRIMADTISENYRYMEFRYVLYFTASHGGEVGKSVLETLCKKVDDMGFIIKVAFEVHDSEAIDPVRNLLKTKAHLTLDPPIAAHVFTLEPIGKEVVGRSSSIRETLDVSKSFEANAPSSHVAAAVGLFTLPKLRWLTFQSVRLDDEFYTGMSAAASQSKV</sequence>
<dbReference type="Gene3D" id="3.40.50.300">
    <property type="entry name" value="P-loop containing nucleotide triphosphate hydrolases"/>
    <property type="match status" value="1"/>
</dbReference>
<dbReference type="InParanoid" id="A0A7M7NFJ8"/>
<dbReference type="InterPro" id="IPR000488">
    <property type="entry name" value="Death_dom"/>
</dbReference>
<dbReference type="OMA" id="HGMQEMN"/>
<reference evidence="5" key="1">
    <citation type="submission" date="2015-02" db="EMBL/GenBank/DDBJ databases">
        <title>Genome sequencing for Strongylocentrotus purpuratus.</title>
        <authorList>
            <person name="Murali S."/>
            <person name="Liu Y."/>
            <person name="Vee V."/>
            <person name="English A."/>
            <person name="Wang M."/>
            <person name="Skinner E."/>
            <person name="Han Y."/>
            <person name="Muzny D.M."/>
            <person name="Worley K.C."/>
            <person name="Gibbs R.A."/>
        </authorList>
    </citation>
    <scope>NUCLEOTIDE SEQUENCE</scope>
</reference>
<dbReference type="AlphaFoldDB" id="A0A7M7NFJ8"/>
<protein>
    <submittedName>
        <fullName evidence="4">Uncharacterized protein</fullName>
    </submittedName>
</protein>
<dbReference type="InterPro" id="IPR027417">
    <property type="entry name" value="P-loop_NTPase"/>
</dbReference>
<dbReference type="FunCoup" id="A0A7M7NFJ8">
    <property type="interactions" value="699"/>
</dbReference>
<dbReference type="KEGG" id="spu:100893575"/>
<feature type="domain" description="Death" evidence="2">
    <location>
        <begin position="51"/>
        <end position="119"/>
    </location>
</feature>
<dbReference type="InterPro" id="IPR007111">
    <property type="entry name" value="NACHT_NTPase"/>
</dbReference>
<dbReference type="Pfam" id="PF05729">
    <property type="entry name" value="NACHT"/>
    <property type="match status" value="1"/>
</dbReference>
<dbReference type="PROSITE" id="PS50837">
    <property type="entry name" value="NACHT"/>
    <property type="match status" value="1"/>
</dbReference>
<evidence type="ECO:0000259" key="3">
    <source>
        <dbReference type="PROSITE" id="PS50837"/>
    </source>
</evidence>
<dbReference type="SUPFAM" id="SSF47986">
    <property type="entry name" value="DEATH domain"/>
    <property type="match status" value="1"/>
</dbReference>
<dbReference type="PANTHER" id="PTHR24407:SF14">
    <property type="entry name" value="SIR2-LIKE DOMAIN-CONTAINING PROTEIN"/>
    <property type="match status" value="1"/>
</dbReference>
<feature type="domain" description="NACHT" evidence="3">
    <location>
        <begin position="220"/>
        <end position="342"/>
    </location>
</feature>
<dbReference type="CDD" id="cd01670">
    <property type="entry name" value="Death"/>
    <property type="match status" value="1"/>
</dbReference>
<evidence type="ECO:0000313" key="5">
    <source>
        <dbReference type="Proteomes" id="UP000007110"/>
    </source>
</evidence>
<evidence type="ECO:0000313" key="4">
    <source>
        <dbReference type="EnsemblMetazoa" id="XP_030834260"/>
    </source>
</evidence>
<reference evidence="4" key="2">
    <citation type="submission" date="2021-01" db="UniProtKB">
        <authorList>
            <consortium name="EnsemblMetazoa"/>
        </authorList>
    </citation>
    <scope>IDENTIFICATION</scope>
</reference>
<dbReference type="InterPro" id="IPR011029">
    <property type="entry name" value="DEATH-like_dom_sf"/>
</dbReference>
<dbReference type="Proteomes" id="UP000007110">
    <property type="component" value="Unassembled WGS sequence"/>
</dbReference>